<evidence type="ECO:0000256" key="4">
    <source>
        <dbReference type="ARBA" id="ARBA00023065"/>
    </source>
</evidence>
<keyword evidence="9" id="KW-1185">Reference proteome</keyword>
<organism evidence="8 9">
    <name type="scientific">Meganyctiphanes norvegica</name>
    <name type="common">Northern krill</name>
    <name type="synonym">Thysanopoda norvegica</name>
    <dbReference type="NCBI Taxonomy" id="48144"/>
    <lineage>
        <taxon>Eukaryota</taxon>
        <taxon>Metazoa</taxon>
        <taxon>Ecdysozoa</taxon>
        <taxon>Arthropoda</taxon>
        <taxon>Crustacea</taxon>
        <taxon>Multicrustacea</taxon>
        <taxon>Malacostraca</taxon>
        <taxon>Eumalacostraca</taxon>
        <taxon>Eucarida</taxon>
        <taxon>Euphausiacea</taxon>
        <taxon>Euphausiidae</taxon>
        <taxon>Meganyctiphanes</taxon>
    </lineage>
</organism>
<keyword evidence="7" id="KW-0812">Transmembrane</keyword>
<keyword evidence="2" id="KW-0677">Repeat</keyword>
<evidence type="ECO:0000256" key="3">
    <source>
        <dbReference type="ARBA" id="ARBA00023043"/>
    </source>
</evidence>
<keyword evidence="7" id="KW-0472">Membrane</keyword>
<proteinExistence type="predicted"/>
<gene>
    <name evidence="8" type="ORF">MNOR_LOCUS4752</name>
</gene>
<accession>A0AAV2PUD6</accession>
<dbReference type="InterPro" id="IPR052076">
    <property type="entry name" value="TRP_cation_channel"/>
</dbReference>
<evidence type="ECO:0000256" key="6">
    <source>
        <dbReference type="ARBA" id="ARBA00023303"/>
    </source>
</evidence>
<evidence type="ECO:0008006" key="10">
    <source>
        <dbReference type="Google" id="ProtNLM"/>
    </source>
</evidence>
<dbReference type="GO" id="GO:0034220">
    <property type="term" value="P:monoatomic ion transmembrane transport"/>
    <property type="evidence" value="ECO:0007669"/>
    <property type="project" value="UniProtKB-KW"/>
</dbReference>
<reference evidence="8 9" key="1">
    <citation type="submission" date="2024-05" db="EMBL/GenBank/DDBJ databases">
        <authorList>
            <person name="Wallberg A."/>
        </authorList>
    </citation>
    <scope>NUCLEOTIDE SEQUENCE [LARGE SCALE GENOMIC DNA]</scope>
</reference>
<dbReference type="GO" id="GO:1902495">
    <property type="term" value="C:transmembrane transporter complex"/>
    <property type="evidence" value="ECO:0007669"/>
    <property type="project" value="TreeGrafter"/>
</dbReference>
<keyword evidence="6" id="KW-0407">Ion channel</keyword>
<keyword evidence="3" id="KW-0040">ANK repeat</keyword>
<dbReference type="EMBL" id="CAXKWB010001771">
    <property type="protein sequence ID" value="CAL4065424.1"/>
    <property type="molecule type" value="Genomic_DNA"/>
</dbReference>
<feature type="transmembrane region" description="Helical" evidence="7">
    <location>
        <begin position="203"/>
        <end position="227"/>
    </location>
</feature>
<name>A0AAV2PUD6_MEGNR</name>
<evidence type="ECO:0000256" key="2">
    <source>
        <dbReference type="ARBA" id="ARBA00022737"/>
    </source>
</evidence>
<protein>
    <recommendedName>
        <fullName evidence="10">Transient receptor potential cation channel subfamily A member 1</fullName>
    </recommendedName>
</protein>
<evidence type="ECO:0000256" key="1">
    <source>
        <dbReference type="ARBA" id="ARBA00022448"/>
    </source>
</evidence>
<feature type="transmembrane region" description="Helical" evidence="7">
    <location>
        <begin position="39"/>
        <end position="56"/>
    </location>
</feature>
<keyword evidence="7" id="KW-1133">Transmembrane helix</keyword>
<dbReference type="GO" id="GO:0022857">
    <property type="term" value="F:transmembrane transporter activity"/>
    <property type="evidence" value="ECO:0007669"/>
    <property type="project" value="TreeGrafter"/>
</dbReference>
<comment type="caution">
    <text evidence="8">The sequence shown here is derived from an EMBL/GenBank/DDBJ whole genome shotgun (WGS) entry which is preliminary data.</text>
</comment>
<feature type="non-terminal residue" evidence="8">
    <location>
        <position position="1"/>
    </location>
</feature>
<sequence length="331" mass="38645">RNFGHIVYQCSNVTKEEICLNVESDCFNEILRWLSIRKVAWGSLWIVLLTHVALEINNSIRKKRLLGREFEMHFRRLQIILVLAIIIPYSNCSVQLMIITEPSWIAGIAAMVLAWVILINTMNKMPVLSVFMPLSRMFLTSFAKIIFYFAIIISVFALVFNLLIYNNEAFVTWPQAFIKTITWMLGDLSYNDTFIEETPHYQVFANIFFVIFIFTMAIFISNLVVTLPSNSFEDFSKKAEFHKLANCVKLFLTLDVCFPFLRRWYPLYQYIETQEDNKRYGSRLLLVDTIHKTSEVENTQDELEDLKGKICILTEAVNKLVEHQTQLLNSS</sequence>
<keyword evidence="1" id="KW-0813">Transport</keyword>
<evidence type="ECO:0000313" key="8">
    <source>
        <dbReference type="EMBL" id="CAL4065424.1"/>
    </source>
</evidence>
<evidence type="ECO:0000256" key="7">
    <source>
        <dbReference type="SAM" id="Phobius"/>
    </source>
</evidence>
<dbReference type="PANTHER" id="PTHR47143">
    <property type="entry name" value="TRANSIENT RECEPTOR POTENTIAL CATION CHANNEL PROTEIN PAINLESS"/>
    <property type="match status" value="1"/>
</dbReference>
<dbReference type="PANTHER" id="PTHR47143:SF1">
    <property type="entry name" value="ION_TRANS DOMAIN-CONTAINING PROTEIN"/>
    <property type="match status" value="1"/>
</dbReference>
<feature type="transmembrane region" description="Helical" evidence="7">
    <location>
        <begin position="142"/>
        <end position="164"/>
    </location>
</feature>
<dbReference type="AlphaFoldDB" id="A0AAV2PUD6"/>
<dbReference type="Proteomes" id="UP001497623">
    <property type="component" value="Unassembled WGS sequence"/>
</dbReference>
<keyword evidence="4" id="KW-0406">Ion transport</keyword>
<evidence type="ECO:0000313" key="9">
    <source>
        <dbReference type="Proteomes" id="UP001497623"/>
    </source>
</evidence>
<keyword evidence="5" id="KW-0325">Glycoprotein</keyword>
<feature type="transmembrane region" description="Helical" evidence="7">
    <location>
        <begin position="104"/>
        <end position="121"/>
    </location>
</feature>
<feature type="transmembrane region" description="Helical" evidence="7">
    <location>
        <begin position="77"/>
        <end position="98"/>
    </location>
</feature>
<evidence type="ECO:0000256" key="5">
    <source>
        <dbReference type="ARBA" id="ARBA00023180"/>
    </source>
</evidence>